<evidence type="ECO:0000256" key="1">
    <source>
        <dbReference type="SAM" id="MobiDB-lite"/>
    </source>
</evidence>
<gene>
    <name evidence="2" type="ORF">FKW44_011011</name>
</gene>
<accession>A0A7T8HHD4</accession>
<dbReference type="Proteomes" id="UP000595437">
    <property type="component" value="Chromosome 7"/>
</dbReference>
<organism evidence="2 3">
    <name type="scientific">Caligus rogercresseyi</name>
    <name type="common">Sea louse</name>
    <dbReference type="NCBI Taxonomy" id="217165"/>
    <lineage>
        <taxon>Eukaryota</taxon>
        <taxon>Metazoa</taxon>
        <taxon>Ecdysozoa</taxon>
        <taxon>Arthropoda</taxon>
        <taxon>Crustacea</taxon>
        <taxon>Multicrustacea</taxon>
        <taxon>Hexanauplia</taxon>
        <taxon>Copepoda</taxon>
        <taxon>Siphonostomatoida</taxon>
        <taxon>Caligidae</taxon>
        <taxon>Caligus</taxon>
    </lineage>
</organism>
<dbReference type="AlphaFoldDB" id="A0A7T8HHD4"/>
<feature type="region of interest" description="Disordered" evidence="1">
    <location>
        <begin position="1"/>
        <end position="21"/>
    </location>
</feature>
<sequence length="251" mass="28304">MKKKEESKNAHSKTTTASADPKFETIHSVAHFQPEGQIATSLTMININVHLPISEIIHEVEELIQVSANETIRQATLWIQNKTILEIKIIANDLRQNLKELNKIAGIKQGQRRKRQVIMGIGMLGGWALKSLTDGLFGHGGDHHYDLEMLKNVKGLASQVENMQESLKALANVEKEFLARQLRTNYRLRQIENAENAISILENTRNKIVQWVNGIENAFAGKLTTNIYPIHHAEKVLKEIQGRIASPLLTQ</sequence>
<dbReference type="OrthoDB" id="10664494at2759"/>
<evidence type="ECO:0000313" key="3">
    <source>
        <dbReference type="Proteomes" id="UP000595437"/>
    </source>
</evidence>
<proteinExistence type="predicted"/>
<name>A0A7T8HHD4_CALRO</name>
<evidence type="ECO:0000313" key="2">
    <source>
        <dbReference type="EMBL" id="QQP50117.1"/>
    </source>
</evidence>
<dbReference type="EMBL" id="CP045896">
    <property type="protein sequence ID" value="QQP50117.1"/>
    <property type="molecule type" value="Genomic_DNA"/>
</dbReference>
<reference evidence="3" key="1">
    <citation type="submission" date="2021-01" db="EMBL/GenBank/DDBJ databases">
        <title>Caligus Genome Assembly.</title>
        <authorList>
            <person name="Gallardo-Escarate C."/>
        </authorList>
    </citation>
    <scope>NUCLEOTIDE SEQUENCE [LARGE SCALE GENOMIC DNA]</scope>
</reference>
<protein>
    <submittedName>
        <fullName evidence="2">Uncharacterized protein</fullName>
    </submittedName>
</protein>
<keyword evidence="3" id="KW-1185">Reference proteome</keyword>